<feature type="transmembrane region" description="Helical" evidence="9">
    <location>
        <begin position="320"/>
        <end position="345"/>
    </location>
</feature>
<keyword evidence="3 8" id="KW-0812">Transmembrane</keyword>
<dbReference type="SUPFAM" id="SSF161070">
    <property type="entry name" value="SNF-like"/>
    <property type="match status" value="1"/>
</dbReference>
<feature type="transmembrane region" description="Helical" evidence="9">
    <location>
        <begin position="365"/>
        <end position="388"/>
    </location>
</feature>
<keyword evidence="6" id="KW-0479">Metal-binding</keyword>
<dbReference type="PROSITE" id="PS50267">
    <property type="entry name" value="NA_NEUROTRAN_SYMP_3"/>
    <property type="match status" value="1"/>
</dbReference>
<organism evidence="10 11">
    <name type="scientific">Mytilus edulis</name>
    <name type="common">Blue mussel</name>
    <dbReference type="NCBI Taxonomy" id="6550"/>
    <lineage>
        <taxon>Eukaryota</taxon>
        <taxon>Metazoa</taxon>
        <taxon>Spiralia</taxon>
        <taxon>Lophotrochozoa</taxon>
        <taxon>Mollusca</taxon>
        <taxon>Bivalvia</taxon>
        <taxon>Autobranchia</taxon>
        <taxon>Pteriomorphia</taxon>
        <taxon>Mytilida</taxon>
        <taxon>Mytiloidea</taxon>
        <taxon>Mytilidae</taxon>
        <taxon>Mytilinae</taxon>
        <taxon>Mytilus</taxon>
    </lineage>
</organism>
<keyword evidence="7" id="KW-1015">Disulfide bond</keyword>
<keyword evidence="4 9" id="KW-1133">Transmembrane helix</keyword>
<keyword evidence="11" id="KW-1185">Reference proteome</keyword>
<dbReference type="Pfam" id="PF00209">
    <property type="entry name" value="SNF"/>
    <property type="match status" value="2"/>
</dbReference>
<evidence type="ECO:0000313" key="10">
    <source>
        <dbReference type="EMBL" id="CAG2212318.1"/>
    </source>
</evidence>
<evidence type="ECO:0000256" key="7">
    <source>
        <dbReference type="PIRSR" id="PIRSR600175-2"/>
    </source>
</evidence>
<feature type="disulfide bond" evidence="7">
    <location>
        <begin position="150"/>
        <end position="158"/>
    </location>
</feature>
<gene>
    <name evidence="10" type="ORF">MEDL_26291</name>
</gene>
<dbReference type="Proteomes" id="UP000683360">
    <property type="component" value="Unassembled WGS sequence"/>
</dbReference>
<evidence type="ECO:0000256" key="4">
    <source>
        <dbReference type="ARBA" id="ARBA00022989"/>
    </source>
</evidence>
<proteinExistence type="inferred from homology"/>
<evidence type="ECO:0000256" key="8">
    <source>
        <dbReference type="RuleBase" id="RU003732"/>
    </source>
</evidence>
<feature type="binding site" evidence="6">
    <location>
        <position position="332"/>
    </location>
    <ligand>
        <name>Na(+)</name>
        <dbReference type="ChEBI" id="CHEBI:29101"/>
        <label>1</label>
    </ligand>
</feature>
<feature type="transmembrane region" description="Helical" evidence="9">
    <location>
        <begin position="436"/>
        <end position="457"/>
    </location>
</feature>
<evidence type="ECO:0000256" key="1">
    <source>
        <dbReference type="ARBA" id="ARBA00004141"/>
    </source>
</evidence>
<keyword evidence="5 9" id="KW-0472">Membrane</keyword>
<dbReference type="EMBL" id="CAJPWZ010001294">
    <property type="protein sequence ID" value="CAG2212318.1"/>
    <property type="molecule type" value="Genomic_DNA"/>
</dbReference>
<feature type="transmembrane region" description="Helical" evidence="9">
    <location>
        <begin position="88"/>
        <end position="108"/>
    </location>
</feature>
<dbReference type="PROSITE" id="PS00610">
    <property type="entry name" value="NA_NEUROTRAN_SYMP_1"/>
    <property type="match status" value="1"/>
</dbReference>
<name>A0A8S3S5S0_MYTED</name>
<comment type="subcellular location">
    <subcellularLocation>
        <location evidence="1">Membrane</location>
        <topology evidence="1">Multi-pass membrane protein</topology>
    </subcellularLocation>
</comment>
<dbReference type="PANTHER" id="PTHR11616:SF325">
    <property type="entry name" value="TRANSPORTER"/>
    <property type="match status" value="1"/>
</dbReference>
<keyword evidence="2 8" id="KW-0813">Transport</keyword>
<accession>A0A8S3S5S0</accession>
<sequence length="587" mass="66303">MQRSFVLQNKHAYANIDIGESGRSLIKLICNRVKMGEGGHVKEKGGIKKRETWSRRFDFLLACIGFSVGLGNVWRFPYLCYKNGGGAFMIPYFICCIVGGIPLFYLEVCVGQFMGVAGLNAWKICPIFQGIGIASTIIISFTSELPWASCGHEWNKNCKDYTKEDGNFTNSSMHNDEMGNITIPFLSALKNTSNQLFSDPVTEFWENKVLGISDGIDQPGAIKWDICLCLLFAWIAVYLCICKGIKSSGKIRQKEEYNQKVLGNLCGLTLVLRYFSPILLELVLSQFLEVSTSSNITPTRPGLAFIAYPKAVSMMPGAPFWSVLFFFMVILLGFDSQFVGVEAVVTAIVDQWPSVLRRKYRKEAFTAFICFLNFLLGLCMVTHGGIYVFELFNFYSTCIIILLIGFFECVAVAWVYGVRRFYDNVEMMLGRRINPYMGFCWTFLSPMFCLGMFLMSIINYSNLEYKRPSGVYEYPGWAIAIGWSMASFSVMFIPLMIPFNIWRYKLNFQTLHLLLKPQGLQAHQLRPKDKGEKSIGNCNAKSKCCDNSCEDPLHNHYEEDILETKLALLENGTNAHNGINGTNGLKV</sequence>
<dbReference type="OrthoDB" id="6581954at2759"/>
<feature type="binding site" evidence="6">
    <location>
        <position position="68"/>
    </location>
    <ligand>
        <name>Na(+)</name>
        <dbReference type="ChEBI" id="CHEBI:29101"/>
        <label>1</label>
    </ligand>
</feature>
<dbReference type="GO" id="GO:0046872">
    <property type="term" value="F:metal ion binding"/>
    <property type="evidence" value="ECO:0007669"/>
    <property type="project" value="UniProtKB-KW"/>
</dbReference>
<feature type="transmembrane region" description="Helical" evidence="9">
    <location>
        <begin position="120"/>
        <end position="141"/>
    </location>
</feature>
<evidence type="ECO:0000256" key="6">
    <source>
        <dbReference type="PIRSR" id="PIRSR600175-1"/>
    </source>
</evidence>
<feature type="transmembrane region" description="Helical" evidence="9">
    <location>
        <begin position="394"/>
        <end position="416"/>
    </location>
</feature>
<dbReference type="PRINTS" id="PR00176">
    <property type="entry name" value="NANEUSMPORT"/>
</dbReference>
<comment type="caution">
    <text evidence="10">The sequence shown here is derived from an EMBL/GenBank/DDBJ whole genome shotgun (WGS) entry which is preliminary data.</text>
</comment>
<dbReference type="InterPro" id="IPR037272">
    <property type="entry name" value="SNS_sf"/>
</dbReference>
<feature type="transmembrane region" description="Helical" evidence="9">
    <location>
        <begin position="221"/>
        <end position="241"/>
    </location>
</feature>
<dbReference type="InterPro" id="IPR000175">
    <property type="entry name" value="Na/ntran_symport"/>
</dbReference>
<dbReference type="AlphaFoldDB" id="A0A8S3S5S0"/>
<feature type="transmembrane region" description="Helical" evidence="9">
    <location>
        <begin position="261"/>
        <end position="280"/>
    </location>
</feature>
<feature type="transmembrane region" description="Helical" evidence="9">
    <location>
        <begin position="57"/>
        <end position="76"/>
    </location>
</feature>
<dbReference type="GO" id="GO:0005886">
    <property type="term" value="C:plasma membrane"/>
    <property type="evidence" value="ECO:0007669"/>
    <property type="project" value="TreeGrafter"/>
</dbReference>
<feature type="binding site" evidence="6">
    <location>
        <position position="72"/>
    </location>
    <ligand>
        <name>Na(+)</name>
        <dbReference type="ChEBI" id="CHEBI:29101"/>
        <label>1</label>
    </ligand>
</feature>
<evidence type="ECO:0000313" key="11">
    <source>
        <dbReference type="Proteomes" id="UP000683360"/>
    </source>
</evidence>
<feature type="binding site" evidence="6">
    <location>
        <position position="335"/>
    </location>
    <ligand>
        <name>Na(+)</name>
        <dbReference type="ChEBI" id="CHEBI:29101"/>
        <label>1</label>
    </ligand>
</feature>
<evidence type="ECO:0000256" key="5">
    <source>
        <dbReference type="ARBA" id="ARBA00023136"/>
    </source>
</evidence>
<keyword evidence="8" id="KW-0769">Symport</keyword>
<dbReference type="GO" id="GO:0005332">
    <property type="term" value="F:gamma-aminobutyric acid:sodium:chloride symporter activity"/>
    <property type="evidence" value="ECO:0007669"/>
    <property type="project" value="TreeGrafter"/>
</dbReference>
<comment type="similarity">
    <text evidence="8">Belongs to the sodium:neurotransmitter symporter (SNF) (TC 2.A.22) family.</text>
</comment>
<evidence type="ECO:0000256" key="9">
    <source>
        <dbReference type="SAM" id="Phobius"/>
    </source>
</evidence>
<dbReference type="PANTHER" id="PTHR11616">
    <property type="entry name" value="SODIUM/CHLORIDE DEPENDENT TRANSPORTER"/>
    <property type="match status" value="1"/>
</dbReference>
<reference evidence="10" key="1">
    <citation type="submission" date="2021-03" db="EMBL/GenBank/DDBJ databases">
        <authorList>
            <person name="Bekaert M."/>
        </authorList>
    </citation>
    <scope>NUCLEOTIDE SEQUENCE</scope>
</reference>
<keyword evidence="6" id="KW-0915">Sodium</keyword>
<feature type="transmembrane region" description="Helical" evidence="9">
    <location>
        <begin position="477"/>
        <end position="497"/>
    </location>
</feature>
<feature type="binding site" evidence="6">
    <location>
        <position position="65"/>
    </location>
    <ligand>
        <name>Na(+)</name>
        <dbReference type="ChEBI" id="CHEBI:29101"/>
        <label>1</label>
    </ligand>
</feature>
<feature type="binding site" evidence="6">
    <location>
        <position position="336"/>
    </location>
    <ligand>
        <name>Na(+)</name>
        <dbReference type="ChEBI" id="CHEBI:29101"/>
        <label>1</label>
    </ligand>
</feature>
<protein>
    <recommendedName>
        <fullName evidence="8">Transporter</fullName>
    </recommendedName>
</protein>
<evidence type="ECO:0000256" key="3">
    <source>
        <dbReference type="ARBA" id="ARBA00022692"/>
    </source>
</evidence>
<evidence type="ECO:0000256" key="2">
    <source>
        <dbReference type="ARBA" id="ARBA00022448"/>
    </source>
</evidence>